<proteinExistence type="inferred from homology"/>
<dbReference type="SMART" id="SM00562">
    <property type="entry name" value="NDK"/>
    <property type="match status" value="1"/>
</dbReference>
<dbReference type="PRINTS" id="PR01243">
    <property type="entry name" value="NUCDPKINASE"/>
</dbReference>
<protein>
    <recommendedName>
        <fullName evidence="10">Nucleoside diphosphate kinase</fullName>
        <ecNumber evidence="10">2.7.4.6</ecNumber>
    </recommendedName>
</protein>
<dbReference type="GO" id="GO:0005524">
    <property type="term" value="F:ATP binding"/>
    <property type="evidence" value="ECO:0007669"/>
    <property type="project" value="UniProtKB-KW"/>
</dbReference>
<dbReference type="InterPro" id="IPR034907">
    <property type="entry name" value="NDK-like_dom"/>
</dbReference>
<dbReference type="InterPro" id="IPR036850">
    <property type="entry name" value="NDK-like_dom_sf"/>
</dbReference>
<accession>D2EEI3</accession>
<dbReference type="PANTHER" id="PTHR11349">
    <property type="entry name" value="NUCLEOSIDE DIPHOSPHATE KINASE"/>
    <property type="match status" value="1"/>
</dbReference>
<dbReference type="GO" id="GO:0006241">
    <property type="term" value="P:CTP biosynthetic process"/>
    <property type="evidence" value="ECO:0007669"/>
    <property type="project" value="InterPro"/>
</dbReference>
<keyword evidence="6 10" id="KW-0418">Kinase</keyword>
<dbReference type="AlphaFoldDB" id="D2EEI3"/>
<evidence type="ECO:0000256" key="6">
    <source>
        <dbReference type="ARBA" id="ARBA00022777"/>
    </source>
</evidence>
<feature type="binding site" evidence="8">
    <location>
        <position position="93"/>
    </location>
    <ligand>
        <name>ATP</name>
        <dbReference type="ChEBI" id="CHEBI:30616"/>
    </ligand>
</feature>
<dbReference type="PROSITE" id="PS00469">
    <property type="entry name" value="NDPK"/>
    <property type="match status" value="1"/>
</dbReference>
<evidence type="ECO:0000256" key="7">
    <source>
        <dbReference type="ARBA" id="ARBA00022840"/>
    </source>
</evidence>
<evidence type="ECO:0000256" key="5">
    <source>
        <dbReference type="ARBA" id="ARBA00022741"/>
    </source>
</evidence>
<reference evidence="12 13" key="1">
    <citation type="journal article" date="2010" name="Proc. Natl. Acad. Sci. U.S.A.">
        <title>Enigmatic, ultrasmall, uncultivated Archaea.</title>
        <authorList>
            <person name="Baker B.J."/>
            <person name="Comolli L.R."/>
            <person name="Dick G.J."/>
            <person name="Hauser L.J."/>
            <person name="Hyatt D."/>
            <person name="Dill B.D."/>
            <person name="Land M.L."/>
            <person name="Verberkmoes N.C."/>
            <person name="Hettich R.L."/>
            <person name="Banfield J.F."/>
        </authorList>
    </citation>
    <scope>NUCLEOTIDE SEQUENCE [LARGE SCALE GENOMIC DNA]</scope>
</reference>
<keyword evidence="7 10" id="KW-0067">ATP-binding</keyword>
<gene>
    <name evidence="12" type="ORF">BJBARM4_0125</name>
</gene>
<comment type="similarity">
    <text evidence="2 8 9">Belongs to the NDK family.</text>
</comment>
<feature type="domain" description="Nucleoside diphosphate kinase-like" evidence="11">
    <location>
        <begin position="1"/>
        <end position="140"/>
    </location>
</feature>
<feature type="binding site" evidence="8">
    <location>
        <position position="59"/>
    </location>
    <ligand>
        <name>ATP</name>
        <dbReference type="ChEBI" id="CHEBI:30616"/>
    </ligand>
</feature>
<evidence type="ECO:0000256" key="9">
    <source>
        <dbReference type="RuleBase" id="RU004011"/>
    </source>
</evidence>
<evidence type="ECO:0000259" key="11">
    <source>
        <dbReference type="SMART" id="SM00562"/>
    </source>
</evidence>
<comment type="cofactor">
    <cofactor evidence="1">
        <name>Mg(2+)</name>
        <dbReference type="ChEBI" id="CHEBI:18420"/>
    </cofactor>
</comment>
<dbReference type="GO" id="GO:0006183">
    <property type="term" value="P:GTP biosynthetic process"/>
    <property type="evidence" value="ECO:0007669"/>
    <property type="project" value="InterPro"/>
</dbReference>
<comment type="catalytic activity">
    <reaction evidence="10">
        <text>a 2'-deoxyribonucleoside 5'-diphosphate + ATP = a 2'-deoxyribonucleoside 5'-triphosphate + ADP</text>
        <dbReference type="Rhea" id="RHEA:44640"/>
        <dbReference type="ChEBI" id="CHEBI:30616"/>
        <dbReference type="ChEBI" id="CHEBI:61560"/>
        <dbReference type="ChEBI" id="CHEBI:73316"/>
        <dbReference type="ChEBI" id="CHEBI:456216"/>
        <dbReference type="EC" id="2.7.4.6"/>
    </reaction>
</comment>
<dbReference type="EMBL" id="GG730040">
    <property type="protein sequence ID" value="EEZ93201.1"/>
    <property type="molecule type" value="Genomic_DNA"/>
</dbReference>
<feature type="binding site" evidence="8">
    <location>
        <position position="87"/>
    </location>
    <ligand>
        <name>ATP</name>
        <dbReference type="ChEBI" id="CHEBI:30616"/>
    </ligand>
</feature>
<dbReference type="PROSITE" id="PS51374">
    <property type="entry name" value="NDPK_LIKE"/>
    <property type="match status" value="1"/>
</dbReference>
<keyword evidence="3" id="KW-0597">Phosphoprotein</keyword>
<feature type="binding site" evidence="8">
    <location>
        <position position="104"/>
    </location>
    <ligand>
        <name>ATP</name>
        <dbReference type="ChEBI" id="CHEBI:30616"/>
    </ligand>
</feature>
<keyword evidence="4 10" id="KW-0808">Transferase</keyword>
<dbReference type="Pfam" id="PF00334">
    <property type="entry name" value="NDK"/>
    <property type="match status" value="1"/>
</dbReference>
<organism evidence="12 13">
    <name type="scientific">Candidatus Parvarchaeum acidiphilum ARMAN-4</name>
    <dbReference type="NCBI Taxonomy" id="662760"/>
    <lineage>
        <taxon>Archaea</taxon>
        <taxon>Candidatus Parvarchaeota</taxon>
        <taxon>Candidatus Parvarchaeum</taxon>
    </lineage>
</organism>
<sequence>MEEMLILLKPDGIVRRYSGARALKNILDLELEIKFFNIIKPKKEFLSDKHYVEHKGKFFYDNLVNFMSATELAVIIASGDNVVEKVRTLLGKTMCEKADPLSIRGRYGTTKGINLVHASDSNETAEKEVKLWKEIIDIEEAKNYKKEMEAYIKTYENFPMIDSVRYREISKDLSENKISKEDAEKIMGELLTKETDFDEETVSKLPALIIENVLLG</sequence>
<evidence type="ECO:0000256" key="1">
    <source>
        <dbReference type="ARBA" id="ARBA00001946"/>
    </source>
</evidence>
<dbReference type="Gene3D" id="3.30.70.141">
    <property type="entry name" value="Nucleoside diphosphate kinase-like domain"/>
    <property type="match status" value="1"/>
</dbReference>
<evidence type="ECO:0000313" key="13">
    <source>
        <dbReference type="Proteomes" id="UP000009375"/>
    </source>
</evidence>
<name>D2EEI3_PARA4</name>
<dbReference type="InterPro" id="IPR001564">
    <property type="entry name" value="Nucleoside_diP_kinase"/>
</dbReference>
<evidence type="ECO:0000256" key="8">
    <source>
        <dbReference type="PROSITE-ProRule" id="PRU00706"/>
    </source>
</evidence>
<feature type="binding site" evidence="8">
    <location>
        <position position="114"/>
    </location>
    <ligand>
        <name>ATP</name>
        <dbReference type="ChEBI" id="CHEBI:30616"/>
    </ligand>
</feature>
<dbReference type="Proteomes" id="UP000009375">
    <property type="component" value="Unassembled WGS sequence"/>
</dbReference>
<dbReference type="SUPFAM" id="SSF54919">
    <property type="entry name" value="Nucleoside diphosphate kinase, NDK"/>
    <property type="match status" value="1"/>
</dbReference>
<evidence type="ECO:0000256" key="10">
    <source>
        <dbReference type="RuleBase" id="RU004013"/>
    </source>
</evidence>
<dbReference type="EC" id="2.7.4.6" evidence="10"/>
<evidence type="ECO:0000256" key="3">
    <source>
        <dbReference type="ARBA" id="ARBA00022553"/>
    </source>
</evidence>
<keyword evidence="5 10" id="KW-0547">Nucleotide-binding</keyword>
<dbReference type="InterPro" id="IPR023005">
    <property type="entry name" value="Nucleoside_diP_kinase_AS"/>
</dbReference>
<evidence type="ECO:0000313" key="12">
    <source>
        <dbReference type="EMBL" id="EEZ93201.1"/>
    </source>
</evidence>
<evidence type="ECO:0000256" key="2">
    <source>
        <dbReference type="ARBA" id="ARBA00008142"/>
    </source>
</evidence>
<feature type="binding site" evidence="8">
    <location>
        <position position="9"/>
    </location>
    <ligand>
        <name>ATP</name>
        <dbReference type="ChEBI" id="CHEBI:30616"/>
    </ligand>
</feature>
<dbReference type="GO" id="GO:0006228">
    <property type="term" value="P:UTP biosynthetic process"/>
    <property type="evidence" value="ECO:0007669"/>
    <property type="project" value="InterPro"/>
</dbReference>
<evidence type="ECO:0000256" key="4">
    <source>
        <dbReference type="ARBA" id="ARBA00022679"/>
    </source>
</evidence>
<feature type="active site" description="Pros-phosphohistidine intermediate" evidence="8">
    <location>
        <position position="117"/>
    </location>
</feature>
<dbReference type="GO" id="GO:0004550">
    <property type="term" value="F:nucleoside diphosphate kinase activity"/>
    <property type="evidence" value="ECO:0007669"/>
    <property type="project" value="UniProtKB-EC"/>
</dbReference>